<evidence type="ECO:0000256" key="4">
    <source>
        <dbReference type="ARBA" id="ARBA00022528"/>
    </source>
</evidence>
<evidence type="ECO:0000313" key="14">
    <source>
        <dbReference type="Proteomes" id="UP000886520"/>
    </source>
</evidence>
<feature type="transmembrane region" description="Helical" evidence="10">
    <location>
        <begin position="414"/>
        <end position="436"/>
    </location>
</feature>
<sequence>MEISCWLYGVVSVVQLVLLLTFYLIKFLGKFKKIINDKPDRAAQLIKASCLYKATYASTIFLSLLHLGAVLWFCYSATKKGWHQFVLVEVAAVLQVCVWCTNSSEIANARAEGRVTYPCLLRLWWIVCFFLTGLTLASRVLHWRRQEELPVEAWADFLAFPSCTFLSVIAVYGKTGLLRPGAEALCEPLLNSFSGSTAKVTNYATANLFSLATFTWLDSLLAVGYKKPLELDEIPQLAQRDTAAFASELFETQWTKLQVKNVVKCLAFCSWKDILLNAFFAGLCTCASYVGPYLINDFVEYLGGRSRFSHEGYILSVVFFVANLIETLAQRQWYFGAQQLGLRTTAALSAVIYRKGLSLSNQMLGNHPSGEIVNIVSVDVNRVSDFTWYLHDVWLLFLQISLALLVLYRNLGLAALAALAATAVTMLANLPLSFVLEKFQNNIMESKDARMRATSEVLRSMRILKLQAWEMKYRRKIEDLRKEECRWLHWFVYVQAGVVALFWSAPAVIGVITFSACVFIGTPLTAGRVLSALATFRILQDPVYTIPDLIGMFSETKVSVQRIQQFLEEQEIDKKAVLRSVAEVESSMAIEIHDSCFSWDACSIKPTLTVHQLLIPRGSKVAVCGQVGSGKSSLISCILGEIPKISGIVQVYGNIAYVAQTAWIQSGKVEDNILFGKPMDRQKYNTVLTACALTKDIELFSHGDQTEIGERGINLSGGQKQRIQLARALYQDADIYLLDDPFSAVDAHTGSHLFQKCILDLLKQKTVLYVTHQVEFLPVADNILVLDGGIINQAGKFNELIQSGAKFSELIGAHLRALKSVENRDRSKAIEENLDGMEMFFEEGATEIRGSVTEPEDPDVHIDSKGLKQLVQEEEREMGKVRPEVYWSLATAVYGGALVPFLLLAQILFQALQISSDYWMAWATPANLKESSKVSSKVLLGIYLGLAAASALCILARVLLLAFTSLKTAQKFFVNMLHSVFHAPMCFFDSTPSGRILNRQYYIASARELARLVGIHMSPIIHHFSESISGVATIRGFNQESRFTNTNLDLIDCYCRPLFHNFAAMEWLCLRLNVVSSIMFLLALLLVVSLPLGTFDPSIAGLAVTYGLNVSYLQYMIIWNLCNLENKIISVERIQQYCQLPSEAPYVIDSCRPPTSWPWAGTVILKNLQVKYAPHLPLVLHGITCTFLGGQKIGVVGRTGSGKSTLIQVLFRMVEPVAGSVLIDDLDISQIGLHDLRSKLSIIPQDPTLFEGTIRENLDPLQEHSDAKIWEVLDKSQLGDVVRTKHDKLDAPVSENGENWSVGQRQLVCLGRALLKRTRILVLDEATASVDTATDGIIQDTLRLEFADCTVITIAHRIPTIIQSDRVLFLSDGRVAEYERPQRLLEDKSSLFAKLVSEYARRSSDAALQ</sequence>
<dbReference type="PROSITE" id="PS50929">
    <property type="entry name" value="ABC_TM1F"/>
    <property type="match status" value="3"/>
</dbReference>
<dbReference type="Pfam" id="PF00005">
    <property type="entry name" value="ABC_tran"/>
    <property type="match status" value="2"/>
</dbReference>
<feature type="domain" description="ABC transporter" evidence="11">
    <location>
        <begin position="1165"/>
        <end position="1397"/>
    </location>
</feature>
<dbReference type="InterPro" id="IPR027417">
    <property type="entry name" value="P-loop_NTPase"/>
</dbReference>
<feature type="transmembrane region" description="Helical" evidence="10">
    <location>
        <begin position="123"/>
        <end position="141"/>
    </location>
</feature>
<feature type="transmembrane region" description="Helical" evidence="10">
    <location>
        <begin position="153"/>
        <end position="172"/>
    </location>
</feature>
<feature type="transmembrane region" description="Helical" evidence="10">
    <location>
        <begin position="274"/>
        <end position="292"/>
    </location>
</feature>
<organism evidence="13 14">
    <name type="scientific">Adiantum capillus-veneris</name>
    <name type="common">Maidenhair fern</name>
    <dbReference type="NCBI Taxonomy" id="13818"/>
    <lineage>
        <taxon>Eukaryota</taxon>
        <taxon>Viridiplantae</taxon>
        <taxon>Streptophyta</taxon>
        <taxon>Embryophyta</taxon>
        <taxon>Tracheophyta</taxon>
        <taxon>Polypodiopsida</taxon>
        <taxon>Polypodiidae</taxon>
        <taxon>Polypodiales</taxon>
        <taxon>Pteridineae</taxon>
        <taxon>Pteridaceae</taxon>
        <taxon>Vittarioideae</taxon>
        <taxon>Adiantum</taxon>
    </lineage>
</organism>
<evidence type="ECO:0000259" key="12">
    <source>
        <dbReference type="PROSITE" id="PS50929"/>
    </source>
</evidence>
<dbReference type="EMBL" id="JABFUD020000002">
    <property type="protein sequence ID" value="KAI5083591.1"/>
    <property type="molecule type" value="Genomic_DNA"/>
</dbReference>
<dbReference type="PANTHER" id="PTHR24223">
    <property type="entry name" value="ATP-BINDING CASSETTE SUB-FAMILY C"/>
    <property type="match status" value="1"/>
</dbReference>
<dbReference type="GO" id="GO:0016887">
    <property type="term" value="F:ATP hydrolysis activity"/>
    <property type="evidence" value="ECO:0007669"/>
    <property type="project" value="InterPro"/>
</dbReference>
<proteinExistence type="inferred from homology"/>
<dbReference type="FunFam" id="3.40.50.300:FF:000169">
    <property type="entry name" value="ABC transporter C family member 3"/>
    <property type="match status" value="1"/>
</dbReference>
<evidence type="ECO:0000256" key="6">
    <source>
        <dbReference type="ARBA" id="ARBA00022741"/>
    </source>
</evidence>
<evidence type="ECO:0000259" key="11">
    <source>
        <dbReference type="PROSITE" id="PS50893"/>
    </source>
</evidence>
<evidence type="ECO:0000256" key="10">
    <source>
        <dbReference type="SAM" id="Phobius"/>
    </source>
</evidence>
<reference evidence="13" key="1">
    <citation type="submission" date="2021-01" db="EMBL/GenBank/DDBJ databases">
        <title>Adiantum capillus-veneris genome.</title>
        <authorList>
            <person name="Fang Y."/>
            <person name="Liao Q."/>
        </authorList>
    </citation>
    <scope>NUCLEOTIDE SEQUENCE</scope>
    <source>
        <strain evidence="13">H3</strain>
        <tissue evidence="13">Leaf</tissue>
    </source>
</reference>
<feature type="transmembrane region" description="Helical" evidence="10">
    <location>
        <begin position="885"/>
        <end position="909"/>
    </location>
</feature>
<dbReference type="SUPFAM" id="SSF52540">
    <property type="entry name" value="P-loop containing nucleoside triphosphate hydrolases"/>
    <property type="match status" value="2"/>
</dbReference>
<feature type="transmembrane region" description="Helical" evidence="10">
    <location>
        <begin position="6"/>
        <end position="29"/>
    </location>
</feature>
<feature type="domain" description="ABC transporter" evidence="11">
    <location>
        <begin position="590"/>
        <end position="813"/>
    </location>
</feature>
<dbReference type="CDD" id="cd18580">
    <property type="entry name" value="ABC_6TM_ABCC_D2"/>
    <property type="match status" value="1"/>
</dbReference>
<dbReference type="InterPro" id="IPR003439">
    <property type="entry name" value="ABC_transporter-like_ATP-bd"/>
</dbReference>
<feature type="transmembrane region" description="Helical" evidence="10">
    <location>
        <begin position="1072"/>
        <end position="1092"/>
    </location>
</feature>
<evidence type="ECO:0000256" key="2">
    <source>
        <dbReference type="ARBA" id="ARBA00009726"/>
    </source>
</evidence>
<dbReference type="InterPro" id="IPR050173">
    <property type="entry name" value="ABC_transporter_C-like"/>
</dbReference>
<dbReference type="InterPro" id="IPR044746">
    <property type="entry name" value="ABCC_6TM_D1"/>
</dbReference>
<evidence type="ECO:0000256" key="1">
    <source>
        <dbReference type="ARBA" id="ARBA00004141"/>
    </source>
</evidence>
<comment type="caution">
    <text evidence="13">The sequence shown here is derived from an EMBL/GenBank/DDBJ whole genome shotgun (WGS) entry which is preliminary data.</text>
</comment>
<dbReference type="FunFam" id="1.20.1560.10:FF:000003">
    <property type="entry name" value="ABC transporter C family member 10"/>
    <property type="match status" value="1"/>
</dbReference>
<evidence type="ECO:0000256" key="3">
    <source>
        <dbReference type="ARBA" id="ARBA00022448"/>
    </source>
</evidence>
<dbReference type="Gene3D" id="1.20.1560.10">
    <property type="entry name" value="ABC transporter type 1, transmembrane domain"/>
    <property type="match status" value="3"/>
</dbReference>
<keyword evidence="14" id="KW-1185">Reference proteome</keyword>
<evidence type="ECO:0000256" key="7">
    <source>
        <dbReference type="ARBA" id="ARBA00022840"/>
    </source>
</evidence>
<dbReference type="OrthoDB" id="6500128at2759"/>
<dbReference type="CDD" id="cd03244">
    <property type="entry name" value="ABCC_MRP_domain2"/>
    <property type="match status" value="1"/>
</dbReference>
<feature type="domain" description="ABC transmembrane type-1" evidence="12">
    <location>
        <begin position="275"/>
        <end position="555"/>
    </location>
</feature>
<dbReference type="FunFam" id="3.40.50.300:FF:000508">
    <property type="entry name" value="ABC transporter C family member 5"/>
    <property type="match status" value="1"/>
</dbReference>
<evidence type="ECO:0000256" key="9">
    <source>
        <dbReference type="ARBA" id="ARBA00023136"/>
    </source>
</evidence>
<gene>
    <name evidence="13" type="ORF">GOP47_0003334</name>
</gene>
<evidence type="ECO:0000256" key="5">
    <source>
        <dbReference type="ARBA" id="ARBA00022692"/>
    </source>
</evidence>
<evidence type="ECO:0000313" key="13">
    <source>
        <dbReference type="EMBL" id="KAI5083591.1"/>
    </source>
</evidence>
<feature type="domain" description="ABC transmembrane type-1" evidence="12">
    <location>
        <begin position="1001"/>
        <end position="1126"/>
    </location>
</feature>
<name>A0A9D4ZRR3_ADICA</name>
<dbReference type="PROSITE" id="PS00211">
    <property type="entry name" value="ABC_TRANSPORTER_1"/>
    <property type="match status" value="1"/>
</dbReference>
<dbReference type="GO" id="GO:0005524">
    <property type="term" value="F:ATP binding"/>
    <property type="evidence" value="ECO:0007669"/>
    <property type="project" value="UniProtKB-KW"/>
</dbReference>
<accession>A0A9D4ZRR3</accession>
<feature type="transmembrane region" description="Helical" evidence="10">
    <location>
        <begin position="81"/>
        <end position="102"/>
    </location>
</feature>
<keyword evidence="4" id="KW-0150">Chloroplast</keyword>
<comment type="subcellular location">
    <subcellularLocation>
        <location evidence="1">Membrane</location>
        <topology evidence="1">Multi-pass membrane protein</topology>
    </subcellularLocation>
</comment>
<dbReference type="PROSITE" id="PS50893">
    <property type="entry name" value="ABC_TRANSPORTER_2"/>
    <property type="match status" value="2"/>
</dbReference>
<dbReference type="PANTHER" id="PTHR24223:SF189">
    <property type="entry name" value="ABC TRANSPORTER C FAMILY MEMBER 5"/>
    <property type="match status" value="1"/>
</dbReference>
<dbReference type="InterPro" id="IPR017871">
    <property type="entry name" value="ABC_transporter-like_CS"/>
</dbReference>
<dbReference type="GO" id="GO:0016020">
    <property type="term" value="C:membrane"/>
    <property type="evidence" value="ECO:0007669"/>
    <property type="project" value="UniProtKB-SubCell"/>
</dbReference>
<keyword evidence="3" id="KW-0813">Transport</keyword>
<dbReference type="Pfam" id="PF00664">
    <property type="entry name" value="ABC_membrane"/>
    <property type="match status" value="3"/>
</dbReference>
<dbReference type="GO" id="GO:0140359">
    <property type="term" value="F:ABC-type transporter activity"/>
    <property type="evidence" value="ECO:0007669"/>
    <property type="project" value="InterPro"/>
</dbReference>
<keyword evidence="9 10" id="KW-0472">Membrane</keyword>
<keyword evidence="7" id="KW-0067">ATP-binding</keyword>
<feature type="domain" description="ABC transmembrane type-1" evidence="12">
    <location>
        <begin position="901"/>
        <end position="999"/>
    </location>
</feature>
<dbReference type="InterPro" id="IPR011527">
    <property type="entry name" value="ABC1_TM_dom"/>
</dbReference>
<dbReference type="InterPro" id="IPR003593">
    <property type="entry name" value="AAA+_ATPase"/>
</dbReference>
<comment type="similarity">
    <text evidence="2">Belongs to the ABC transporter superfamily. ABCC family. Conjugate transporter (TC 3.A.1.208) subfamily.</text>
</comment>
<protein>
    <submittedName>
        <fullName evidence="13">Uncharacterized protein</fullName>
    </submittedName>
</protein>
<keyword evidence="4" id="KW-0934">Plastid</keyword>
<keyword evidence="5 10" id="KW-0812">Transmembrane</keyword>
<keyword evidence="8 10" id="KW-1133">Transmembrane helix</keyword>
<dbReference type="Proteomes" id="UP000886520">
    <property type="component" value="Chromosome 3"/>
</dbReference>
<keyword evidence="6" id="KW-0547">Nucleotide-binding</keyword>
<feature type="transmembrane region" description="Helical" evidence="10">
    <location>
        <begin position="50"/>
        <end position="75"/>
    </location>
</feature>
<dbReference type="InterPro" id="IPR044726">
    <property type="entry name" value="ABCC_6TM_D2"/>
</dbReference>
<dbReference type="CDD" id="cd03250">
    <property type="entry name" value="ABCC_MRP_domain1"/>
    <property type="match status" value="1"/>
</dbReference>
<dbReference type="InterPro" id="IPR036640">
    <property type="entry name" value="ABC1_TM_sf"/>
</dbReference>
<dbReference type="Gene3D" id="3.40.50.300">
    <property type="entry name" value="P-loop containing nucleotide triphosphate hydrolases"/>
    <property type="match status" value="2"/>
</dbReference>
<dbReference type="SMART" id="SM00382">
    <property type="entry name" value="AAA"/>
    <property type="match status" value="2"/>
</dbReference>
<dbReference type="SUPFAM" id="SSF90123">
    <property type="entry name" value="ABC transporter transmembrane region"/>
    <property type="match status" value="2"/>
</dbReference>
<feature type="transmembrane region" description="Helical" evidence="10">
    <location>
        <begin position="1098"/>
        <end position="1118"/>
    </location>
</feature>
<evidence type="ECO:0000256" key="8">
    <source>
        <dbReference type="ARBA" id="ARBA00022989"/>
    </source>
</evidence>
<feature type="transmembrane region" description="Helical" evidence="10">
    <location>
        <begin position="388"/>
        <end position="408"/>
    </location>
</feature>
<dbReference type="CDD" id="cd18579">
    <property type="entry name" value="ABC_6TM_ABCC_D1"/>
    <property type="match status" value="1"/>
</dbReference>
<feature type="transmembrane region" description="Helical" evidence="10">
    <location>
        <begin position="938"/>
        <end position="963"/>
    </location>
</feature>